<dbReference type="AlphaFoldDB" id="A0A7W9W7E4"/>
<evidence type="ECO:0000313" key="3">
    <source>
        <dbReference type="Proteomes" id="UP000520814"/>
    </source>
</evidence>
<evidence type="ECO:0000256" key="1">
    <source>
        <dbReference type="SAM" id="Phobius"/>
    </source>
</evidence>
<name>A0A7W9W7E4_ARMRO</name>
<keyword evidence="1" id="KW-0472">Membrane</keyword>
<dbReference type="EMBL" id="JACHGW010000002">
    <property type="protein sequence ID" value="MBB6051136.1"/>
    <property type="molecule type" value="Genomic_DNA"/>
</dbReference>
<keyword evidence="3" id="KW-1185">Reference proteome</keyword>
<feature type="transmembrane region" description="Helical" evidence="1">
    <location>
        <begin position="136"/>
        <end position="160"/>
    </location>
</feature>
<feature type="transmembrane region" description="Helical" evidence="1">
    <location>
        <begin position="166"/>
        <end position="187"/>
    </location>
</feature>
<proteinExistence type="predicted"/>
<comment type="caution">
    <text evidence="2">The sequence shown here is derived from an EMBL/GenBank/DDBJ whole genome shotgun (WGS) entry which is preliminary data.</text>
</comment>
<evidence type="ECO:0000313" key="2">
    <source>
        <dbReference type="EMBL" id="MBB6051136.1"/>
    </source>
</evidence>
<feature type="transmembrane region" description="Helical" evidence="1">
    <location>
        <begin position="80"/>
        <end position="107"/>
    </location>
</feature>
<protein>
    <submittedName>
        <fullName evidence="2">Putative membrane protein</fullName>
    </submittedName>
</protein>
<keyword evidence="1" id="KW-0812">Transmembrane</keyword>
<feature type="transmembrane region" description="Helical" evidence="1">
    <location>
        <begin position="208"/>
        <end position="225"/>
    </location>
</feature>
<keyword evidence="1" id="KW-1133">Transmembrane helix</keyword>
<gene>
    <name evidence="2" type="ORF">HNQ39_002927</name>
</gene>
<dbReference type="RefSeq" id="WP_184197387.1">
    <property type="nucleotide sequence ID" value="NZ_JACHGW010000002.1"/>
</dbReference>
<dbReference type="Proteomes" id="UP000520814">
    <property type="component" value="Unassembled WGS sequence"/>
</dbReference>
<feature type="transmembrane region" description="Helical" evidence="1">
    <location>
        <begin position="231"/>
        <end position="251"/>
    </location>
</feature>
<accession>A0A7W9W7E4</accession>
<feature type="transmembrane region" description="Helical" evidence="1">
    <location>
        <begin position="37"/>
        <end position="60"/>
    </location>
</feature>
<organism evidence="2 3">
    <name type="scientific">Armatimonas rosea</name>
    <dbReference type="NCBI Taxonomy" id="685828"/>
    <lineage>
        <taxon>Bacteria</taxon>
        <taxon>Bacillati</taxon>
        <taxon>Armatimonadota</taxon>
        <taxon>Armatimonadia</taxon>
        <taxon>Armatimonadales</taxon>
        <taxon>Armatimonadaceae</taxon>
        <taxon>Armatimonas</taxon>
    </lineage>
</organism>
<sequence>MYSGQGQTPSPQPPSYTPQRTQFEFVGESFQLLQRQLGAWVGAAAVAFAAIIAVVAPFYASLGAIFLQMLRRGDSKLDPSVLVGLVGPMLFMILGLTILGTVTHAGLQMMGIKQLRGHQLKVGDIFGSFSKFGSVFGLNVLMVLVHLAVGIVCGLVLQFLGPFANLVSMIPGAVLMGLFSLALPLVLDQNKSPMDALKESANKVRSELWIVTAYMAILTAISQLGGLACLVGALFTIPILSIGSSLLYRAFYPERFGVADMSEGG</sequence>
<reference evidence="2 3" key="1">
    <citation type="submission" date="2020-08" db="EMBL/GenBank/DDBJ databases">
        <title>Genomic Encyclopedia of Type Strains, Phase IV (KMG-IV): sequencing the most valuable type-strain genomes for metagenomic binning, comparative biology and taxonomic classification.</title>
        <authorList>
            <person name="Goeker M."/>
        </authorList>
    </citation>
    <scope>NUCLEOTIDE SEQUENCE [LARGE SCALE GENOMIC DNA]</scope>
    <source>
        <strain evidence="2 3">DSM 23562</strain>
    </source>
</reference>